<dbReference type="Pfam" id="PF14076">
    <property type="entry name" value="DUF4258"/>
    <property type="match status" value="1"/>
</dbReference>
<dbReference type="Proteomes" id="UP000316360">
    <property type="component" value="Unassembled WGS sequence"/>
</dbReference>
<reference evidence="1 2" key="1">
    <citation type="submission" date="2019-03" db="EMBL/GenBank/DDBJ databases">
        <title>Metabolic potential of uncultured bacteria and archaea associated with petroleum seepage in deep-sea sediments.</title>
        <authorList>
            <person name="Dong X."/>
            <person name="Hubert C."/>
        </authorList>
    </citation>
    <scope>NUCLEOTIDE SEQUENCE [LARGE SCALE GENOMIC DNA]</scope>
    <source>
        <strain evidence="1">E44_bin7</strain>
    </source>
</reference>
<protein>
    <submittedName>
        <fullName evidence="1">DUF4258 domain-containing protein</fullName>
    </submittedName>
</protein>
<dbReference type="EMBL" id="SOKJ01000330">
    <property type="protein sequence ID" value="TET08854.1"/>
    <property type="molecule type" value="Genomic_DNA"/>
</dbReference>
<dbReference type="InterPro" id="IPR025354">
    <property type="entry name" value="DUF4258"/>
</dbReference>
<gene>
    <name evidence="1" type="ORF">E3J84_05765</name>
</gene>
<evidence type="ECO:0000313" key="1">
    <source>
        <dbReference type="EMBL" id="TET08854.1"/>
    </source>
</evidence>
<proteinExistence type="predicted"/>
<sequence length="84" mass="9949">MQTLTYSNHALGQMKERGASKHEVEQAILKGEKVPAKKGRHAYRLNFQYNNRWAGKYYSMKQVMPIVKEEENKFVIVTVYVFYF</sequence>
<evidence type="ECO:0000313" key="2">
    <source>
        <dbReference type="Proteomes" id="UP000316360"/>
    </source>
</evidence>
<dbReference type="AlphaFoldDB" id="A0A523RSU9"/>
<name>A0A523RSU9_UNCAE</name>
<accession>A0A523RSU9</accession>
<organism evidence="1 2">
    <name type="scientific">Aerophobetes bacterium</name>
    <dbReference type="NCBI Taxonomy" id="2030807"/>
    <lineage>
        <taxon>Bacteria</taxon>
        <taxon>Candidatus Aerophobota</taxon>
    </lineage>
</organism>
<comment type="caution">
    <text evidence="1">The sequence shown here is derived from an EMBL/GenBank/DDBJ whole genome shotgun (WGS) entry which is preliminary data.</text>
</comment>